<protein>
    <submittedName>
        <fullName evidence="1">Uncharacterized protein</fullName>
    </submittedName>
</protein>
<evidence type="ECO:0000313" key="2">
    <source>
        <dbReference type="Proteomes" id="UP001341840"/>
    </source>
</evidence>
<keyword evidence="2" id="KW-1185">Reference proteome</keyword>
<comment type="caution">
    <text evidence="1">The sequence shown here is derived from an EMBL/GenBank/DDBJ whole genome shotgun (WGS) entry which is preliminary data.</text>
</comment>
<reference evidence="1 2" key="1">
    <citation type="journal article" date="2023" name="Plants (Basel)">
        <title>Bridging the Gap: Combining Genomics and Transcriptomics Approaches to Understand Stylosanthes scabra, an Orphan Legume from the Brazilian Caatinga.</title>
        <authorList>
            <person name="Ferreira-Neto J.R.C."/>
            <person name="da Silva M.D."/>
            <person name="Binneck E."/>
            <person name="de Melo N.F."/>
            <person name="da Silva R.H."/>
            <person name="de Melo A.L.T.M."/>
            <person name="Pandolfi V."/>
            <person name="Bustamante F.O."/>
            <person name="Brasileiro-Vidal A.C."/>
            <person name="Benko-Iseppon A.M."/>
        </authorList>
    </citation>
    <scope>NUCLEOTIDE SEQUENCE [LARGE SCALE GENOMIC DNA]</scope>
    <source>
        <tissue evidence="1">Leaves</tissue>
    </source>
</reference>
<sequence length="121" mass="13292">MCNIYDVSNINNLNSSSSGLLLSTVLLPPLPRRDSSGDGRTAEEQLGTAAILLFFPSSLSLSHEKWIKEAFGERNGLSEQEKEFRSLAVQSSTPRRGNWRLSIHALGQNADTPRLGMEAYA</sequence>
<dbReference type="EMBL" id="JASCZI010181796">
    <property type="protein sequence ID" value="MED6185874.1"/>
    <property type="molecule type" value="Genomic_DNA"/>
</dbReference>
<gene>
    <name evidence="1" type="ORF">PIB30_061290</name>
</gene>
<proteinExistence type="predicted"/>
<dbReference type="Proteomes" id="UP001341840">
    <property type="component" value="Unassembled WGS sequence"/>
</dbReference>
<accession>A0ABU6WKN1</accession>
<name>A0ABU6WKN1_9FABA</name>
<organism evidence="1 2">
    <name type="scientific">Stylosanthes scabra</name>
    <dbReference type="NCBI Taxonomy" id="79078"/>
    <lineage>
        <taxon>Eukaryota</taxon>
        <taxon>Viridiplantae</taxon>
        <taxon>Streptophyta</taxon>
        <taxon>Embryophyta</taxon>
        <taxon>Tracheophyta</taxon>
        <taxon>Spermatophyta</taxon>
        <taxon>Magnoliopsida</taxon>
        <taxon>eudicotyledons</taxon>
        <taxon>Gunneridae</taxon>
        <taxon>Pentapetalae</taxon>
        <taxon>rosids</taxon>
        <taxon>fabids</taxon>
        <taxon>Fabales</taxon>
        <taxon>Fabaceae</taxon>
        <taxon>Papilionoideae</taxon>
        <taxon>50 kb inversion clade</taxon>
        <taxon>dalbergioids sensu lato</taxon>
        <taxon>Dalbergieae</taxon>
        <taxon>Pterocarpus clade</taxon>
        <taxon>Stylosanthes</taxon>
    </lineage>
</organism>
<evidence type="ECO:0000313" key="1">
    <source>
        <dbReference type="EMBL" id="MED6185874.1"/>
    </source>
</evidence>